<evidence type="ECO:0000313" key="3">
    <source>
        <dbReference type="EMBL" id="RCG29808.1"/>
    </source>
</evidence>
<dbReference type="RefSeq" id="WP_114030317.1">
    <property type="nucleotide sequence ID" value="NZ_QOIL01000010.1"/>
</dbReference>
<evidence type="ECO:0000313" key="4">
    <source>
        <dbReference type="Proteomes" id="UP000253094"/>
    </source>
</evidence>
<dbReference type="Proteomes" id="UP000253094">
    <property type="component" value="Unassembled WGS sequence"/>
</dbReference>
<accession>A0A367FHF7</accession>
<feature type="coiled-coil region" evidence="1">
    <location>
        <begin position="33"/>
        <end position="63"/>
    </location>
</feature>
<proteinExistence type="predicted"/>
<comment type="caution">
    <text evidence="3">The sequence shown here is derived from an EMBL/GenBank/DDBJ whole genome shotgun (WGS) entry which is preliminary data.</text>
</comment>
<feature type="chain" id="PRO_5016612324" description="Secreted protein" evidence="2">
    <location>
        <begin position="28"/>
        <end position="162"/>
    </location>
</feature>
<organism evidence="3 4">
    <name type="scientific">Sphaerisporangium album</name>
    <dbReference type="NCBI Taxonomy" id="509200"/>
    <lineage>
        <taxon>Bacteria</taxon>
        <taxon>Bacillati</taxon>
        <taxon>Actinomycetota</taxon>
        <taxon>Actinomycetes</taxon>
        <taxon>Streptosporangiales</taxon>
        <taxon>Streptosporangiaceae</taxon>
        <taxon>Sphaerisporangium</taxon>
    </lineage>
</organism>
<feature type="signal peptide" evidence="2">
    <location>
        <begin position="1"/>
        <end position="27"/>
    </location>
</feature>
<dbReference type="EMBL" id="QOIL01000010">
    <property type="protein sequence ID" value="RCG29808.1"/>
    <property type="molecule type" value="Genomic_DNA"/>
</dbReference>
<dbReference type="AlphaFoldDB" id="A0A367FHF7"/>
<gene>
    <name evidence="3" type="ORF">DQ384_19780</name>
</gene>
<reference evidence="3 4" key="1">
    <citation type="submission" date="2018-06" db="EMBL/GenBank/DDBJ databases">
        <title>Sphaerisporangium craniellae sp. nov., isolated from a marine sponge in the South China Sea.</title>
        <authorList>
            <person name="Li L."/>
        </authorList>
    </citation>
    <scope>NUCLEOTIDE SEQUENCE [LARGE SCALE GENOMIC DNA]</scope>
    <source>
        <strain evidence="3 4">CCTCC AA 208026</strain>
    </source>
</reference>
<evidence type="ECO:0008006" key="5">
    <source>
        <dbReference type="Google" id="ProtNLM"/>
    </source>
</evidence>
<sequence length="162" mass="17541">MRIWRIAVMSVLVPVMLTGAAPFPATAAVAVAVADKADKADKAEDARQAVRQKAQSLVKLRRQGGFAGVDDRVTVYTDGCARVVHRTGPAITRCLSAADTRTLRGDLKRLSLGRSQTAPPGADMYRYTLTYHGRSVSRSSVPASWRPVVRRLEKLLDARPAG</sequence>
<name>A0A367FHF7_9ACTN</name>
<evidence type="ECO:0000256" key="1">
    <source>
        <dbReference type="SAM" id="Coils"/>
    </source>
</evidence>
<keyword evidence="1" id="KW-0175">Coiled coil</keyword>
<dbReference type="OrthoDB" id="3538611at2"/>
<keyword evidence="2" id="KW-0732">Signal</keyword>
<protein>
    <recommendedName>
        <fullName evidence="5">Secreted protein</fullName>
    </recommendedName>
</protein>
<evidence type="ECO:0000256" key="2">
    <source>
        <dbReference type="SAM" id="SignalP"/>
    </source>
</evidence>
<keyword evidence="4" id="KW-1185">Reference proteome</keyword>